<name>A0A8B5UDC8_ACIBA</name>
<evidence type="ECO:0000313" key="2">
    <source>
        <dbReference type="Proteomes" id="UP000315888"/>
    </source>
</evidence>
<organism evidence="1 2">
    <name type="scientific">Acinetobacter baumannii</name>
    <dbReference type="NCBI Taxonomy" id="470"/>
    <lineage>
        <taxon>Bacteria</taxon>
        <taxon>Pseudomonadati</taxon>
        <taxon>Pseudomonadota</taxon>
        <taxon>Gammaproteobacteria</taxon>
        <taxon>Moraxellales</taxon>
        <taxon>Moraxellaceae</taxon>
        <taxon>Acinetobacter</taxon>
        <taxon>Acinetobacter calcoaceticus/baumannii complex</taxon>
    </lineage>
</organism>
<sequence>MTGACMNPQRSRIEDEARMHELRELFALLEEKNLHTTSSNEKAHSINETLERALSILSWDDFEDDTQARAVVIHRNWLKVLQYVMPYLRSVLSSKDISLLSKLKQALTKYAEIKYPNHLVVIQPKLQLINTIEA</sequence>
<comment type="caution">
    <text evidence="1">The sequence shown here is derived from an EMBL/GenBank/DDBJ whole genome shotgun (WGS) entry which is preliminary data.</text>
</comment>
<accession>A0A8B5UDC8</accession>
<protein>
    <submittedName>
        <fullName evidence="1">Uncharacterized protein</fullName>
    </submittedName>
</protein>
<proteinExistence type="predicted"/>
<dbReference type="EMBL" id="VHGY01000090">
    <property type="protein sequence ID" value="TPU59805.1"/>
    <property type="molecule type" value="Genomic_DNA"/>
</dbReference>
<dbReference type="Proteomes" id="UP000315888">
    <property type="component" value="Unassembled WGS sequence"/>
</dbReference>
<dbReference type="AlphaFoldDB" id="A0A8B5UDC8"/>
<gene>
    <name evidence="1" type="ORF">FJU42_20030</name>
</gene>
<reference evidence="1 2" key="1">
    <citation type="submission" date="2019-06" db="EMBL/GenBank/DDBJ databases">
        <title>A Diverse Panel of Clinical Acinetobacter baumannii for Research Use.</title>
        <authorList>
            <person name="Mcgann P."/>
            <person name="Snesrud E."/>
            <person name="Galac M.R."/>
        </authorList>
    </citation>
    <scope>NUCLEOTIDE SEQUENCE [LARGE SCALE GENOMIC DNA]</scope>
    <source>
        <strain evidence="1 2">MRSN14237</strain>
    </source>
</reference>
<evidence type="ECO:0000313" key="1">
    <source>
        <dbReference type="EMBL" id="TPU59805.1"/>
    </source>
</evidence>